<gene>
    <name evidence="7" type="ORF">TSOC_011039</name>
</gene>
<feature type="domain" description="Aminoacyl-tRNA synthetase class Ia" evidence="6">
    <location>
        <begin position="8"/>
        <end position="50"/>
    </location>
</feature>
<protein>
    <submittedName>
        <fullName evidence="7">Putative isoleucine--tRNA ligase, cytoplasmic</fullName>
    </submittedName>
</protein>
<dbReference type="OrthoDB" id="1706657at2759"/>
<evidence type="ECO:0000256" key="5">
    <source>
        <dbReference type="ARBA" id="ARBA00023146"/>
    </source>
</evidence>
<keyword evidence="2" id="KW-0547">Nucleotide-binding</keyword>
<dbReference type="InterPro" id="IPR023586">
    <property type="entry name" value="Ile-tRNA-ligase_type2"/>
</dbReference>
<keyword evidence="3" id="KW-0067">ATP-binding</keyword>
<dbReference type="SUPFAM" id="SSF52374">
    <property type="entry name" value="Nucleotidylyl transferase"/>
    <property type="match status" value="1"/>
</dbReference>
<sequence>MALSDVAERTDSFKERLRRTEGKPEYIFFDDPPFATGLPHYGHNLAGTLKASQRLRPGRPQRCRLVPRCGYPHILKPHA</sequence>
<evidence type="ECO:0000256" key="2">
    <source>
        <dbReference type="ARBA" id="ARBA00022741"/>
    </source>
</evidence>
<dbReference type="PANTHER" id="PTHR42780:SF1">
    <property type="entry name" value="ISOLEUCINE--TRNA LIGASE, CYTOPLASMIC"/>
    <property type="match status" value="1"/>
</dbReference>
<keyword evidence="5" id="KW-0030">Aminoacyl-tRNA synthetase</keyword>
<keyword evidence="4" id="KW-0648">Protein biosynthesis</keyword>
<comment type="caution">
    <text evidence="7">The sequence shown here is derived from an EMBL/GenBank/DDBJ whole genome shotgun (WGS) entry which is preliminary data.</text>
</comment>
<accession>A0A2J7ZRN2</accession>
<evidence type="ECO:0000313" key="8">
    <source>
        <dbReference type="Proteomes" id="UP000236333"/>
    </source>
</evidence>
<dbReference type="Pfam" id="PF00133">
    <property type="entry name" value="tRNA-synt_1"/>
    <property type="match status" value="1"/>
</dbReference>
<evidence type="ECO:0000256" key="4">
    <source>
        <dbReference type="ARBA" id="ARBA00022917"/>
    </source>
</evidence>
<dbReference type="InterPro" id="IPR014729">
    <property type="entry name" value="Rossmann-like_a/b/a_fold"/>
</dbReference>
<evidence type="ECO:0000259" key="6">
    <source>
        <dbReference type="Pfam" id="PF00133"/>
    </source>
</evidence>
<evidence type="ECO:0000256" key="3">
    <source>
        <dbReference type="ARBA" id="ARBA00022840"/>
    </source>
</evidence>
<organism evidence="7 8">
    <name type="scientific">Tetrabaena socialis</name>
    <dbReference type="NCBI Taxonomy" id="47790"/>
    <lineage>
        <taxon>Eukaryota</taxon>
        <taxon>Viridiplantae</taxon>
        <taxon>Chlorophyta</taxon>
        <taxon>core chlorophytes</taxon>
        <taxon>Chlorophyceae</taxon>
        <taxon>CS clade</taxon>
        <taxon>Chlamydomonadales</taxon>
        <taxon>Tetrabaenaceae</taxon>
        <taxon>Tetrabaena</taxon>
    </lineage>
</organism>
<reference evidence="7 8" key="1">
    <citation type="journal article" date="2017" name="Mol. Biol. Evol.">
        <title>The 4-celled Tetrabaena socialis nuclear genome reveals the essential components for genetic control of cell number at the origin of multicellularity in the volvocine lineage.</title>
        <authorList>
            <person name="Featherston J."/>
            <person name="Arakaki Y."/>
            <person name="Hanschen E.R."/>
            <person name="Ferris P.J."/>
            <person name="Michod R.E."/>
            <person name="Olson B.J.S.C."/>
            <person name="Nozaki H."/>
            <person name="Durand P.M."/>
        </authorList>
    </citation>
    <scope>NUCLEOTIDE SEQUENCE [LARGE SCALE GENOMIC DNA]</scope>
    <source>
        <strain evidence="7 8">NIES-571</strain>
    </source>
</reference>
<dbReference type="Gene3D" id="3.40.50.620">
    <property type="entry name" value="HUPs"/>
    <property type="match status" value="1"/>
</dbReference>
<dbReference type="GO" id="GO:0006428">
    <property type="term" value="P:isoleucyl-tRNA aminoacylation"/>
    <property type="evidence" value="ECO:0007669"/>
    <property type="project" value="TreeGrafter"/>
</dbReference>
<evidence type="ECO:0000256" key="1">
    <source>
        <dbReference type="ARBA" id="ARBA00022598"/>
    </source>
</evidence>
<dbReference type="GO" id="GO:0005524">
    <property type="term" value="F:ATP binding"/>
    <property type="evidence" value="ECO:0007669"/>
    <property type="project" value="UniProtKB-KW"/>
</dbReference>
<name>A0A2J7ZRN2_9CHLO</name>
<keyword evidence="1 7" id="KW-0436">Ligase</keyword>
<keyword evidence="8" id="KW-1185">Reference proteome</keyword>
<evidence type="ECO:0000313" key="7">
    <source>
        <dbReference type="EMBL" id="PNH02929.1"/>
    </source>
</evidence>
<dbReference type="PANTHER" id="PTHR42780">
    <property type="entry name" value="SOLEUCYL-TRNA SYNTHETASE"/>
    <property type="match status" value="1"/>
</dbReference>
<dbReference type="AlphaFoldDB" id="A0A2J7ZRN2"/>
<dbReference type="GO" id="GO:0004822">
    <property type="term" value="F:isoleucine-tRNA ligase activity"/>
    <property type="evidence" value="ECO:0007669"/>
    <property type="project" value="InterPro"/>
</dbReference>
<dbReference type="InterPro" id="IPR002300">
    <property type="entry name" value="aa-tRNA-synth_Ia"/>
</dbReference>
<proteinExistence type="predicted"/>
<dbReference type="Proteomes" id="UP000236333">
    <property type="component" value="Unassembled WGS sequence"/>
</dbReference>
<dbReference type="EMBL" id="PGGS01000573">
    <property type="protein sequence ID" value="PNH02929.1"/>
    <property type="molecule type" value="Genomic_DNA"/>
</dbReference>